<protein>
    <submittedName>
        <fullName evidence="3">Urease, beta subunit</fullName>
        <ecNumber evidence="3">3.5.1.5</ecNumber>
    </submittedName>
</protein>
<dbReference type="HOGENOM" id="CLU_129707_2_1_2"/>
<dbReference type="Gene3D" id="2.10.150.10">
    <property type="entry name" value="Urease, beta subunit"/>
    <property type="match status" value="1"/>
</dbReference>
<evidence type="ECO:0000256" key="1">
    <source>
        <dbReference type="ARBA" id="ARBA00022801"/>
    </source>
</evidence>
<evidence type="ECO:0000256" key="2">
    <source>
        <dbReference type="SAM" id="MobiDB-lite"/>
    </source>
</evidence>
<sequence length="153" mass="16875">MVKKNGKTTKKRKAASQQQRVSKKEEVTSSPMMPGEYILAPDPVMCNTNRKTVKITVKNKGDRPCQIGSHTHFFEVNRALDFPREKAFGYRLNIPAGTSIRFEPGDSKDVELCEIGGARVCYGFNGLTMGSLNSSMVMRAAVEKAQKQGFNGA</sequence>
<dbReference type="EC" id="3.5.1.5" evidence="3"/>
<dbReference type="PANTHER" id="PTHR33569">
    <property type="entry name" value="UREASE"/>
    <property type="match status" value="1"/>
</dbReference>
<dbReference type="SUPFAM" id="SSF51278">
    <property type="entry name" value="Urease, beta-subunit"/>
    <property type="match status" value="1"/>
</dbReference>
<proteinExistence type="inferred from homology"/>
<evidence type="ECO:0000313" key="3">
    <source>
        <dbReference type="EMBL" id="AIF84929.1"/>
    </source>
</evidence>
<dbReference type="InterPro" id="IPR002019">
    <property type="entry name" value="Urease_beta-like"/>
</dbReference>
<dbReference type="PANTHER" id="PTHR33569:SF1">
    <property type="entry name" value="UREASE"/>
    <property type="match status" value="1"/>
</dbReference>
<dbReference type="GO" id="GO:0009039">
    <property type="term" value="F:urease activity"/>
    <property type="evidence" value="ECO:0007669"/>
    <property type="project" value="UniProtKB-EC"/>
</dbReference>
<dbReference type="eggNOG" id="arCOG04527">
    <property type="taxonomic scope" value="Archaea"/>
</dbReference>
<dbReference type="InterPro" id="IPR036461">
    <property type="entry name" value="Urease_betasu_sf"/>
</dbReference>
<dbReference type="KEGG" id="nev:NTE_02891"/>
<dbReference type="GO" id="GO:0043419">
    <property type="term" value="P:urea catabolic process"/>
    <property type="evidence" value="ECO:0007669"/>
    <property type="project" value="InterPro"/>
</dbReference>
<keyword evidence="4" id="KW-1185">Reference proteome</keyword>
<dbReference type="EMBL" id="CP007174">
    <property type="protein sequence ID" value="AIF84929.1"/>
    <property type="molecule type" value="Genomic_DNA"/>
</dbReference>
<dbReference type="NCBIfam" id="TIGR00192">
    <property type="entry name" value="urease_beta"/>
    <property type="match status" value="1"/>
</dbReference>
<feature type="compositionally biased region" description="Basic residues" evidence="2">
    <location>
        <begin position="1"/>
        <end position="14"/>
    </location>
</feature>
<dbReference type="NCBIfam" id="NF009682">
    <property type="entry name" value="PRK13203.1"/>
    <property type="match status" value="1"/>
</dbReference>
<dbReference type="CDD" id="cd00407">
    <property type="entry name" value="Urease_beta"/>
    <property type="match status" value="1"/>
</dbReference>
<gene>
    <name evidence="3" type="ORF">NTE_02891</name>
</gene>
<dbReference type="Proteomes" id="UP000028194">
    <property type="component" value="Chromosome"/>
</dbReference>
<dbReference type="GO" id="GO:0035550">
    <property type="term" value="C:urease complex"/>
    <property type="evidence" value="ECO:0007669"/>
    <property type="project" value="InterPro"/>
</dbReference>
<dbReference type="HAMAP" id="MF_01954">
    <property type="entry name" value="Urease_beta"/>
    <property type="match status" value="1"/>
</dbReference>
<accession>A0A075N0A7</accession>
<reference evidence="3 4" key="1">
    <citation type="journal article" date="2014" name="PLoS ONE">
        <title>Genome Sequence of Candidatus Nitrososphaera evergladensis from Group I.1b Enriched from Everglades Soil Reveals Novel Genomic Features of the Ammonia-Oxidizing Archaea.</title>
        <authorList>
            <person name="Zhalnina K.V."/>
            <person name="Dias R."/>
            <person name="Leonard M.T."/>
            <person name="Dorr de Quadros P."/>
            <person name="Camargo F.A."/>
            <person name="Drew J.C."/>
            <person name="Farmerie W.G."/>
            <person name="Daroub S.H."/>
            <person name="Triplett E.W."/>
        </authorList>
    </citation>
    <scope>NUCLEOTIDE SEQUENCE [LARGE SCALE GENOMIC DNA]</scope>
    <source>
        <strain evidence="3 4">SR1</strain>
    </source>
</reference>
<dbReference type="InterPro" id="IPR050069">
    <property type="entry name" value="Urease_subunit"/>
</dbReference>
<dbReference type="STRING" id="1459636.NTE_02891"/>
<evidence type="ECO:0000313" key="4">
    <source>
        <dbReference type="Proteomes" id="UP000028194"/>
    </source>
</evidence>
<dbReference type="AlphaFoldDB" id="A0A075N0A7"/>
<dbReference type="FunFam" id="2.10.150.10:FF:000001">
    <property type="entry name" value="Urease subunit beta"/>
    <property type="match status" value="1"/>
</dbReference>
<organism evidence="3 4">
    <name type="scientific">Candidatus Nitrososphaera evergladensis SR1</name>
    <dbReference type="NCBI Taxonomy" id="1459636"/>
    <lineage>
        <taxon>Archaea</taxon>
        <taxon>Nitrososphaerota</taxon>
        <taxon>Nitrososphaeria</taxon>
        <taxon>Nitrososphaerales</taxon>
        <taxon>Nitrososphaeraceae</taxon>
        <taxon>Nitrososphaera</taxon>
    </lineage>
</organism>
<keyword evidence="1 3" id="KW-0378">Hydrolase</keyword>
<dbReference type="Pfam" id="PF00699">
    <property type="entry name" value="Urease_beta"/>
    <property type="match status" value="1"/>
</dbReference>
<name>A0A075N0A7_9ARCH</name>
<feature type="region of interest" description="Disordered" evidence="2">
    <location>
        <begin position="1"/>
        <end position="34"/>
    </location>
</feature>